<evidence type="ECO:0000313" key="7">
    <source>
        <dbReference type="Proteomes" id="UP000004095"/>
    </source>
</evidence>
<dbReference type="InterPro" id="IPR015422">
    <property type="entry name" value="PyrdxlP-dep_Trfase_small"/>
</dbReference>
<evidence type="ECO:0000256" key="5">
    <source>
        <dbReference type="RuleBase" id="RU003560"/>
    </source>
</evidence>
<dbReference type="InterPro" id="IPR015421">
    <property type="entry name" value="PyrdxlP-dep_Trfase_major"/>
</dbReference>
<sequence length="381" mass="41736">MNLFEVYPSFDVEPVKGKGVYVQDTQGQQYLDLYGGHAVMSVGHSHPHYIQSIAHQLNSLGFYSNSTQNSLQKQLAHQLTQLSGYTDYSLFLCNTGAEANESAFTLASYHTQRRKILTFTRGFHGRTSAAIAVTDMPQKLAPVNTVHEVVRVPLNDIESVAQHLKSGEVAAVIVEGIQGYGGIHVPNPQFLTQLQQLCHDTQTVLIADEIQSGYGRSGKFFAHQYTHLRPDIITVAKGMGNGFPIGGVLISPQFTPRKGMLGTTFGGNHLACAAGIAVLEIIEKEGLIQNAAEVGNYMQQRLRAIEGIKEVRGKGLMIGVEFDFPVAELRKQLVYKHHIFTGVSGTHVLRILPPLKLAKTDVDLFATALQQILNNMMAVCV</sequence>
<dbReference type="SUPFAM" id="SSF53383">
    <property type="entry name" value="PLP-dependent transferases"/>
    <property type="match status" value="1"/>
</dbReference>
<accession>A1ZN84</accession>
<dbReference type="OrthoDB" id="9762089at2"/>
<dbReference type="Proteomes" id="UP000004095">
    <property type="component" value="Unassembled WGS sequence"/>
</dbReference>
<name>A1ZN84_MICM2</name>
<keyword evidence="3 6" id="KW-0808">Transferase</keyword>
<dbReference type="InterPro" id="IPR005814">
    <property type="entry name" value="Aminotrans_3"/>
</dbReference>
<dbReference type="RefSeq" id="WP_002698480.1">
    <property type="nucleotide sequence ID" value="NZ_AAWS01000017.1"/>
</dbReference>
<dbReference type="CDD" id="cd00610">
    <property type="entry name" value="OAT_like"/>
    <property type="match status" value="1"/>
</dbReference>
<dbReference type="Pfam" id="PF00202">
    <property type="entry name" value="Aminotran_3"/>
    <property type="match status" value="1"/>
</dbReference>
<dbReference type="InterPro" id="IPR050103">
    <property type="entry name" value="Class-III_PLP-dep_AT"/>
</dbReference>
<evidence type="ECO:0000256" key="2">
    <source>
        <dbReference type="ARBA" id="ARBA00022576"/>
    </source>
</evidence>
<evidence type="ECO:0000256" key="4">
    <source>
        <dbReference type="ARBA" id="ARBA00022898"/>
    </source>
</evidence>
<keyword evidence="2 6" id="KW-0032">Aminotransferase</keyword>
<dbReference type="GO" id="GO:0003992">
    <property type="term" value="F:N2-acetyl-L-ornithine:2-oxoglutarate 5-aminotransferase activity"/>
    <property type="evidence" value="ECO:0007669"/>
    <property type="project" value="UniProtKB-EC"/>
</dbReference>
<evidence type="ECO:0000313" key="6">
    <source>
        <dbReference type="EMBL" id="EAY28265.1"/>
    </source>
</evidence>
<dbReference type="EC" id="2.6.1.11" evidence="6"/>
<dbReference type="GO" id="GO:0042802">
    <property type="term" value="F:identical protein binding"/>
    <property type="evidence" value="ECO:0007669"/>
    <property type="project" value="TreeGrafter"/>
</dbReference>
<dbReference type="GO" id="GO:0030170">
    <property type="term" value="F:pyridoxal phosphate binding"/>
    <property type="evidence" value="ECO:0007669"/>
    <property type="project" value="InterPro"/>
</dbReference>
<dbReference type="InterPro" id="IPR015424">
    <property type="entry name" value="PyrdxlP-dep_Trfase"/>
</dbReference>
<dbReference type="AlphaFoldDB" id="A1ZN84"/>
<organism evidence="6 7">
    <name type="scientific">Microscilla marina ATCC 23134</name>
    <dbReference type="NCBI Taxonomy" id="313606"/>
    <lineage>
        <taxon>Bacteria</taxon>
        <taxon>Pseudomonadati</taxon>
        <taxon>Bacteroidota</taxon>
        <taxon>Cytophagia</taxon>
        <taxon>Cytophagales</taxon>
        <taxon>Microscillaceae</taxon>
        <taxon>Microscilla</taxon>
    </lineage>
</organism>
<dbReference type="EMBL" id="AAWS01000017">
    <property type="protein sequence ID" value="EAY28265.1"/>
    <property type="molecule type" value="Genomic_DNA"/>
</dbReference>
<comment type="caution">
    <text evidence="6">The sequence shown here is derived from an EMBL/GenBank/DDBJ whole genome shotgun (WGS) entry which is preliminary data.</text>
</comment>
<keyword evidence="7" id="KW-1185">Reference proteome</keyword>
<evidence type="ECO:0000256" key="1">
    <source>
        <dbReference type="ARBA" id="ARBA00001933"/>
    </source>
</evidence>
<keyword evidence="4 5" id="KW-0663">Pyridoxal phosphate</keyword>
<dbReference type="Gene3D" id="3.90.1150.10">
    <property type="entry name" value="Aspartate Aminotransferase, domain 1"/>
    <property type="match status" value="1"/>
</dbReference>
<dbReference type="InterPro" id="IPR049704">
    <property type="entry name" value="Aminotrans_3_PPA_site"/>
</dbReference>
<comment type="similarity">
    <text evidence="5">Belongs to the class-III pyridoxal-phosphate-dependent aminotransferase family.</text>
</comment>
<protein>
    <submittedName>
        <fullName evidence="6">Acetylornithine aminotransferase</fullName>
        <ecNumber evidence="6">2.6.1.11</ecNumber>
    </submittedName>
</protein>
<dbReference type="FunFam" id="3.40.640.10:FF:000100">
    <property type="entry name" value="Putative acetylornithine aminotransferase"/>
    <property type="match status" value="1"/>
</dbReference>
<proteinExistence type="inferred from homology"/>
<dbReference type="eggNOG" id="COG4992">
    <property type="taxonomic scope" value="Bacteria"/>
</dbReference>
<gene>
    <name evidence="6" type="ORF">M23134_03526</name>
</gene>
<comment type="cofactor">
    <cofactor evidence="1">
        <name>pyridoxal 5'-phosphate</name>
        <dbReference type="ChEBI" id="CHEBI:597326"/>
    </cofactor>
</comment>
<dbReference type="PANTHER" id="PTHR11986:SF79">
    <property type="entry name" value="ACETYLORNITHINE AMINOTRANSFERASE, MITOCHONDRIAL"/>
    <property type="match status" value="1"/>
</dbReference>
<evidence type="ECO:0000256" key="3">
    <source>
        <dbReference type="ARBA" id="ARBA00022679"/>
    </source>
</evidence>
<reference evidence="6 7" key="1">
    <citation type="submission" date="2007-01" db="EMBL/GenBank/DDBJ databases">
        <authorList>
            <person name="Haygood M."/>
            <person name="Podell S."/>
            <person name="Anderson C."/>
            <person name="Hopkinson B."/>
            <person name="Roe K."/>
            <person name="Barbeau K."/>
            <person name="Gaasterland T."/>
            <person name="Ferriera S."/>
            <person name="Johnson J."/>
            <person name="Kravitz S."/>
            <person name="Beeson K."/>
            <person name="Sutton G."/>
            <person name="Rogers Y.-H."/>
            <person name="Friedman R."/>
            <person name="Frazier M."/>
            <person name="Venter J.C."/>
        </authorList>
    </citation>
    <scope>NUCLEOTIDE SEQUENCE [LARGE SCALE GENOMIC DNA]</scope>
    <source>
        <strain evidence="6 7">ATCC 23134</strain>
    </source>
</reference>
<dbReference type="PIRSF" id="PIRSF000521">
    <property type="entry name" value="Transaminase_4ab_Lys_Orn"/>
    <property type="match status" value="1"/>
</dbReference>
<dbReference type="PANTHER" id="PTHR11986">
    <property type="entry name" value="AMINOTRANSFERASE CLASS III"/>
    <property type="match status" value="1"/>
</dbReference>
<dbReference type="PROSITE" id="PS00600">
    <property type="entry name" value="AA_TRANSFER_CLASS_3"/>
    <property type="match status" value="1"/>
</dbReference>
<dbReference type="Gene3D" id="3.40.640.10">
    <property type="entry name" value="Type I PLP-dependent aspartate aminotransferase-like (Major domain)"/>
    <property type="match status" value="1"/>
</dbReference>